<evidence type="ECO:0000256" key="2">
    <source>
        <dbReference type="ARBA" id="ARBA00022777"/>
    </source>
</evidence>
<evidence type="ECO:0000256" key="1">
    <source>
        <dbReference type="ARBA" id="ARBA00022679"/>
    </source>
</evidence>
<feature type="domain" description="Carbohydrate kinase PfkB" evidence="3">
    <location>
        <begin position="145"/>
        <end position="239"/>
    </location>
</feature>
<accession>A0A4D8RIV4</accession>
<evidence type="ECO:0000259" key="3">
    <source>
        <dbReference type="Pfam" id="PF00294"/>
    </source>
</evidence>
<dbReference type="PANTHER" id="PTHR10584:SF166">
    <property type="entry name" value="RIBOKINASE"/>
    <property type="match status" value="1"/>
</dbReference>
<proteinExistence type="predicted"/>
<geneLocation type="plasmid" evidence="4">
    <name>p1</name>
</geneLocation>
<gene>
    <name evidence="4" type="ORF">D3869_18140</name>
</gene>
<dbReference type="EMBL" id="CP032346">
    <property type="protein sequence ID" value="QCO17182.1"/>
    <property type="molecule type" value="Genomic_DNA"/>
</dbReference>
<dbReference type="RefSeq" id="WP_137141313.1">
    <property type="nucleotide sequence ID" value="NZ_CP032346.1"/>
</dbReference>
<reference evidence="4 5" key="1">
    <citation type="submission" date="2018-09" db="EMBL/GenBank/DDBJ databases">
        <title>Whole genome based analysis of evolution and adaptive divergence in Indian and Brazilian strains of Azospirillum brasilense.</title>
        <authorList>
            <person name="Singh C."/>
            <person name="Tripathi A.K."/>
        </authorList>
    </citation>
    <scope>NUCLEOTIDE SEQUENCE [LARGE SCALE GENOMIC DNA]</scope>
    <source>
        <strain evidence="4 5">MTCC4039</strain>
        <plasmid evidence="4 5">p1</plasmid>
    </source>
</reference>
<dbReference type="AlphaFoldDB" id="A0A4D8RIV4"/>
<keyword evidence="2" id="KW-0418">Kinase</keyword>
<sequence length="396" mass="41001">MIVAGGSYREICLRPNWHRIFGSGGRAAAAVGRLSPGSSLHTYAHAGWAEDVRATAASFGVTADVTEIAEEIVFEYLHPMSAARQFPAQPTQNATLSVSGKVVLRFGFVEGEAVVDGERVVFDPQGAGRDASYRANGSTAGHLAVVLNEQELLAATGPADVAAAAATFAAREGAEVVVVKRGGRGALVHHTGTGNAEVPAYRSERVFKIGSGDVFSAAFAHYWAELGLAPAEAADMASRSVCAYVDDMHLPLPDRSGLAALVPVPIGMGPGQVYLAGPFFTTGQRWLVEETRAALMGLGAGVFSPLHEVGTNLPASVVAPADLAGLDRCSAVLALVDGRDPGTIFEVGYARARGIPVVALAENVADGDLAMLEGTGCEVVGDVSTALYRAVWATMS</sequence>
<dbReference type="SUPFAM" id="SSF52309">
    <property type="entry name" value="N-(deoxy)ribosyltransferase-like"/>
    <property type="match status" value="1"/>
</dbReference>
<dbReference type="GO" id="GO:0016301">
    <property type="term" value="F:kinase activity"/>
    <property type="evidence" value="ECO:0007669"/>
    <property type="project" value="UniProtKB-KW"/>
</dbReference>
<dbReference type="Pfam" id="PF00294">
    <property type="entry name" value="PfkB"/>
    <property type="match status" value="1"/>
</dbReference>
<keyword evidence="4" id="KW-0614">Plasmid</keyword>
<dbReference type="Proteomes" id="UP000298693">
    <property type="component" value="Plasmid p1"/>
</dbReference>
<dbReference type="Gene3D" id="3.40.50.450">
    <property type="match status" value="1"/>
</dbReference>
<protein>
    <submittedName>
        <fullName evidence="4">Nucleoside 2-deoxyribosyltransferase</fullName>
    </submittedName>
</protein>
<organism evidence="4 5">
    <name type="scientific">Azospirillum brasilense</name>
    <dbReference type="NCBI Taxonomy" id="192"/>
    <lineage>
        <taxon>Bacteria</taxon>
        <taxon>Pseudomonadati</taxon>
        <taxon>Pseudomonadota</taxon>
        <taxon>Alphaproteobacteria</taxon>
        <taxon>Rhodospirillales</taxon>
        <taxon>Azospirillaceae</taxon>
        <taxon>Azospirillum</taxon>
    </lineage>
</organism>
<dbReference type="InterPro" id="IPR011611">
    <property type="entry name" value="PfkB_dom"/>
</dbReference>
<dbReference type="Gene3D" id="3.40.1190.20">
    <property type="match status" value="1"/>
</dbReference>
<evidence type="ECO:0000313" key="4">
    <source>
        <dbReference type="EMBL" id="QCO17182.1"/>
    </source>
</evidence>
<dbReference type="SUPFAM" id="SSF53613">
    <property type="entry name" value="Ribokinase-like"/>
    <property type="match status" value="1"/>
</dbReference>
<evidence type="ECO:0000313" key="5">
    <source>
        <dbReference type="Proteomes" id="UP000298693"/>
    </source>
</evidence>
<keyword evidence="1 4" id="KW-0808">Transferase</keyword>
<dbReference type="InterPro" id="IPR007710">
    <property type="entry name" value="Nucleoside_deoxyribTrfase"/>
</dbReference>
<dbReference type="InterPro" id="IPR029056">
    <property type="entry name" value="Ribokinase-like"/>
</dbReference>
<dbReference type="PANTHER" id="PTHR10584">
    <property type="entry name" value="SUGAR KINASE"/>
    <property type="match status" value="1"/>
</dbReference>
<name>A0A4D8RIV4_AZOBR</name>
<dbReference type="Pfam" id="PF05014">
    <property type="entry name" value="Nuc_deoxyrib_tr"/>
    <property type="match status" value="1"/>
</dbReference>